<feature type="domain" description="MobA-like NTP transferase" evidence="2">
    <location>
        <begin position="5"/>
        <end position="160"/>
    </location>
</feature>
<protein>
    <submittedName>
        <fullName evidence="3">Molybdopterin-guanine dinucleotide biosynthesis protein A</fullName>
    </submittedName>
</protein>
<dbReference type="AlphaFoldDB" id="A0A4R2J595"/>
<dbReference type="InterPro" id="IPR029044">
    <property type="entry name" value="Nucleotide-diphossugar_trans"/>
</dbReference>
<dbReference type="PANTHER" id="PTHR19136">
    <property type="entry name" value="MOLYBDENUM COFACTOR GUANYLYLTRANSFERASE"/>
    <property type="match status" value="1"/>
</dbReference>
<dbReference type="RefSeq" id="WP_132123449.1">
    <property type="nucleotide sequence ID" value="NZ_SLWS01000010.1"/>
</dbReference>
<comment type="caution">
    <text evidence="3">The sequence shown here is derived from an EMBL/GenBank/DDBJ whole genome shotgun (WGS) entry which is preliminary data.</text>
</comment>
<dbReference type="OrthoDB" id="4735656at2"/>
<sequence length="183" mass="18910">MAFAAIVFAGGRASRLGGVDKVMIEVDGRTLLERSLNAVSGADPIVVVGPRRVIRAEVVWVREDPPGAGPVAALAAGVAALDAVDLPGEAHVAVLAGDLIGITADTVPRLRSTLDEKPAVAGAVLVDGEGYVQWMHGVWRLDALRNAGQGRSLKSVLGALPHVTVVERAGESADVDTPDDLRC</sequence>
<dbReference type="Gene3D" id="3.90.550.10">
    <property type="entry name" value="Spore Coat Polysaccharide Biosynthesis Protein SpsA, Chain A"/>
    <property type="match status" value="1"/>
</dbReference>
<gene>
    <name evidence="3" type="ORF">EV192_11053</name>
</gene>
<reference evidence="3 4" key="1">
    <citation type="submission" date="2019-03" db="EMBL/GenBank/DDBJ databases">
        <title>Genomic Encyclopedia of Type Strains, Phase IV (KMG-IV): sequencing the most valuable type-strain genomes for metagenomic binning, comparative biology and taxonomic classification.</title>
        <authorList>
            <person name="Goeker M."/>
        </authorList>
    </citation>
    <scope>NUCLEOTIDE SEQUENCE [LARGE SCALE GENOMIC DNA]</scope>
    <source>
        <strain evidence="3 4">DSM 45934</strain>
    </source>
</reference>
<dbReference type="InterPro" id="IPR025877">
    <property type="entry name" value="MobA-like_NTP_Trfase"/>
</dbReference>
<dbReference type="Proteomes" id="UP000295680">
    <property type="component" value="Unassembled WGS sequence"/>
</dbReference>
<dbReference type="GO" id="GO:0016779">
    <property type="term" value="F:nucleotidyltransferase activity"/>
    <property type="evidence" value="ECO:0007669"/>
    <property type="project" value="TreeGrafter"/>
</dbReference>
<dbReference type="EMBL" id="SLWS01000010">
    <property type="protein sequence ID" value="TCO53464.1"/>
    <property type="molecule type" value="Genomic_DNA"/>
</dbReference>
<keyword evidence="4" id="KW-1185">Reference proteome</keyword>
<evidence type="ECO:0000313" key="3">
    <source>
        <dbReference type="EMBL" id="TCO53464.1"/>
    </source>
</evidence>
<evidence type="ECO:0000259" key="2">
    <source>
        <dbReference type="Pfam" id="PF12804"/>
    </source>
</evidence>
<dbReference type="SUPFAM" id="SSF53448">
    <property type="entry name" value="Nucleotide-diphospho-sugar transferases"/>
    <property type="match status" value="1"/>
</dbReference>
<keyword evidence="1" id="KW-0808">Transferase</keyword>
<organism evidence="3 4">
    <name type="scientific">Actinocrispum wychmicini</name>
    <dbReference type="NCBI Taxonomy" id="1213861"/>
    <lineage>
        <taxon>Bacteria</taxon>
        <taxon>Bacillati</taxon>
        <taxon>Actinomycetota</taxon>
        <taxon>Actinomycetes</taxon>
        <taxon>Pseudonocardiales</taxon>
        <taxon>Pseudonocardiaceae</taxon>
        <taxon>Actinocrispum</taxon>
    </lineage>
</organism>
<proteinExistence type="predicted"/>
<accession>A0A4R2J595</accession>
<evidence type="ECO:0000256" key="1">
    <source>
        <dbReference type="ARBA" id="ARBA00022679"/>
    </source>
</evidence>
<dbReference type="Pfam" id="PF12804">
    <property type="entry name" value="NTP_transf_3"/>
    <property type="match status" value="1"/>
</dbReference>
<name>A0A4R2J595_9PSEU</name>
<evidence type="ECO:0000313" key="4">
    <source>
        <dbReference type="Proteomes" id="UP000295680"/>
    </source>
</evidence>
<dbReference type="PANTHER" id="PTHR19136:SF81">
    <property type="entry name" value="MOLYBDENUM COFACTOR GUANYLYLTRANSFERASE"/>
    <property type="match status" value="1"/>
</dbReference>